<keyword evidence="6" id="KW-1133">Transmembrane helix</keyword>
<keyword evidence="5 6" id="KW-0378">Hydrolase</keyword>
<dbReference type="InterPro" id="IPR036286">
    <property type="entry name" value="LexA/Signal_pep-like_sf"/>
</dbReference>
<dbReference type="PANTHER" id="PTHR43390">
    <property type="entry name" value="SIGNAL PEPTIDASE I"/>
    <property type="match status" value="1"/>
</dbReference>
<proteinExistence type="inferred from homology"/>
<dbReference type="SUPFAM" id="SSF51306">
    <property type="entry name" value="LexA/Signal peptidase"/>
    <property type="match status" value="1"/>
</dbReference>
<dbReference type="RefSeq" id="WP_344051839.1">
    <property type="nucleotide sequence ID" value="NZ_BAAAPK010000001.1"/>
</dbReference>
<dbReference type="NCBIfam" id="TIGR02227">
    <property type="entry name" value="sigpep_I_bact"/>
    <property type="match status" value="1"/>
</dbReference>
<evidence type="ECO:0000256" key="6">
    <source>
        <dbReference type="RuleBase" id="RU362042"/>
    </source>
</evidence>
<sequence length="275" mass="29232">MTDTSETGDTTGEPADAPGERATATTTATPATTSAEAAAAPAEAATPARKPTWRRITGSTWFHFAAALVITGLILSFVAKPYWVPSGSMENTLQPGDRVLVNRLAYTGANPGTGDIVVFDAGDEWDTEAVPETNPLKAALRWIGEVTGFGPSSAHTLIKRVIGTPGESVACCTADGQLTIDDEPLAEAYVFNDYAFEPGTLDCTSTPRSQRCFDAVEVPADSYLMLGDNRANSSDSAAFCRGDAPAGDCWRWATRQDLIGKAVLLFWPFTRWTGL</sequence>
<keyword evidence="10" id="KW-1185">Reference proteome</keyword>
<keyword evidence="6" id="KW-0472">Membrane</keyword>
<dbReference type="CDD" id="cd06530">
    <property type="entry name" value="S26_SPase_I"/>
    <property type="match status" value="1"/>
</dbReference>
<evidence type="ECO:0000256" key="4">
    <source>
        <dbReference type="ARBA" id="ARBA00013208"/>
    </source>
</evidence>
<protein>
    <recommendedName>
        <fullName evidence="4 6">Signal peptidase I</fullName>
        <ecNumber evidence="4 6">3.4.21.89</ecNumber>
    </recommendedName>
</protein>
<comment type="caution">
    <text evidence="9">The sequence shown here is derived from an EMBL/GenBank/DDBJ whole genome shotgun (WGS) entry which is preliminary data.</text>
</comment>
<dbReference type="EMBL" id="BAAAPK010000001">
    <property type="protein sequence ID" value="GAA1666217.1"/>
    <property type="molecule type" value="Genomic_DNA"/>
</dbReference>
<dbReference type="InterPro" id="IPR019533">
    <property type="entry name" value="Peptidase_S26"/>
</dbReference>
<dbReference type="InterPro" id="IPR019758">
    <property type="entry name" value="Pept_S26A_signal_pept_1_CS"/>
</dbReference>
<feature type="domain" description="Peptidase S26" evidence="8">
    <location>
        <begin position="64"/>
        <end position="267"/>
    </location>
</feature>
<feature type="transmembrane region" description="Helical" evidence="6">
    <location>
        <begin position="61"/>
        <end position="79"/>
    </location>
</feature>
<name>A0ABN2G6K2_9MICO</name>
<evidence type="ECO:0000259" key="8">
    <source>
        <dbReference type="Pfam" id="PF10502"/>
    </source>
</evidence>
<dbReference type="EC" id="3.4.21.89" evidence="4 6"/>
<evidence type="ECO:0000256" key="3">
    <source>
        <dbReference type="ARBA" id="ARBA00009370"/>
    </source>
</evidence>
<accession>A0ABN2G6K2</accession>
<reference evidence="9 10" key="1">
    <citation type="journal article" date="2019" name="Int. J. Syst. Evol. Microbiol.">
        <title>The Global Catalogue of Microorganisms (GCM) 10K type strain sequencing project: providing services to taxonomists for standard genome sequencing and annotation.</title>
        <authorList>
            <consortium name="The Broad Institute Genomics Platform"/>
            <consortium name="The Broad Institute Genome Sequencing Center for Infectious Disease"/>
            <person name="Wu L."/>
            <person name="Ma J."/>
        </authorList>
    </citation>
    <scope>NUCLEOTIDE SEQUENCE [LARGE SCALE GENOMIC DNA]</scope>
    <source>
        <strain evidence="9 10">JCM 15575</strain>
    </source>
</reference>
<dbReference type="InterPro" id="IPR000223">
    <property type="entry name" value="Pept_S26A_signal_pept_1"/>
</dbReference>
<dbReference type="PROSITE" id="PS00761">
    <property type="entry name" value="SPASE_I_3"/>
    <property type="match status" value="1"/>
</dbReference>
<gene>
    <name evidence="9" type="ORF">GCM10009807_07940</name>
</gene>
<evidence type="ECO:0000256" key="1">
    <source>
        <dbReference type="ARBA" id="ARBA00000677"/>
    </source>
</evidence>
<feature type="region of interest" description="Disordered" evidence="7">
    <location>
        <begin position="1"/>
        <end position="51"/>
    </location>
</feature>
<dbReference type="Pfam" id="PF10502">
    <property type="entry name" value="Peptidase_S26"/>
    <property type="match status" value="1"/>
</dbReference>
<evidence type="ECO:0000313" key="9">
    <source>
        <dbReference type="EMBL" id="GAA1666217.1"/>
    </source>
</evidence>
<comment type="subcellular location">
    <subcellularLocation>
        <location evidence="2">Cell membrane</location>
        <topology evidence="2">Single-pass type II membrane protein</topology>
    </subcellularLocation>
    <subcellularLocation>
        <location evidence="6">Membrane</location>
        <topology evidence="6">Single-pass type II membrane protein</topology>
    </subcellularLocation>
</comment>
<evidence type="ECO:0000313" key="10">
    <source>
        <dbReference type="Proteomes" id="UP001500596"/>
    </source>
</evidence>
<organism evidence="9 10">
    <name type="scientific">Microbacterium lacus</name>
    <dbReference type="NCBI Taxonomy" id="415217"/>
    <lineage>
        <taxon>Bacteria</taxon>
        <taxon>Bacillati</taxon>
        <taxon>Actinomycetota</taxon>
        <taxon>Actinomycetes</taxon>
        <taxon>Micrococcales</taxon>
        <taxon>Microbacteriaceae</taxon>
        <taxon>Microbacterium</taxon>
    </lineage>
</organism>
<evidence type="ECO:0000256" key="5">
    <source>
        <dbReference type="ARBA" id="ARBA00022801"/>
    </source>
</evidence>
<evidence type="ECO:0000256" key="7">
    <source>
        <dbReference type="SAM" id="MobiDB-lite"/>
    </source>
</evidence>
<evidence type="ECO:0000256" key="2">
    <source>
        <dbReference type="ARBA" id="ARBA00004401"/>
    </source>
</evidence>
<dbReference type="Gene3D" id="2.10.109.10">
    <property type="entry name" value="Umud Fragment, subunit A"/>
    <property type="match status" value="1"/>
</dbReference>
<feature type="compositionally biased region" description="Low complexity" evidence="7">
    <location>
        <begin position="22"/>
        <end position="48"/>
    </location>
</feature>
<keyword evidence="6" id="KW-0645">Protease</keyword>
<dbReference type="PRINTS" id="PR00727">
    <property type="entry name" value="LEADERPTASE"/>
</dbReference>
<keyword evidence="6" id="KW-0812">Transmembrane</keyword>
<dbReference type="PANTHER" id="PTHR43390:SF1">
    <property type="entry name" value="CHLOROPLAST PROCESSING PEPTIDASE"/>
    <property type="match status" value="1"/>
</dbReference>
<feature type="compositionally biased region" description="Low complexity" evidence="7">
    <location>
        <begin position="1"/>
        <end position="13"/>
    </location>
</feature>
<comment type="similarity">
    <text evidence="3 6">Belongs to the peptidase S26 family.</text>
</comment>
<comment type="catalytic activity">
    <reaction evidence="1 6">
        <text>Cleavage of hydrophobic, N-terminal signal or leader sequences from secreted and periplasmic proteins.</text>
        <dbReference type="EC" id="3.4.21.89"/>
    </reaction>
</comment>
<dbReference type="Proteomes" id="UP001500596">
    <property type="component" value="Unassembled WGS sequence"/>
</dbReference>